<dbReference type="AlphaFoldDB" id="A0A182FM37"/>
<dbReference type="Proteomes" id="UP000069272">
    <property type="component" value="Chromosome 3R"/>
</dbReference>
<dbReference type="GeneID" id="118463090"/>
<accession>A0A182FM37</accession>
<evidence type="ECO:0008006" key="3">
    <source>
        <dbReference type="Google" id="ProtNLM"/>
    </source>
</evidence>
<proteinExistence type="predicted"/>
<dbReference type="GO" id="GO:0032981">
    <property type="term" value="P:mitochondrial respiratory chain complex I assembly"/>
    <property type="evidence" value="ECO:0007669"/>
    <property type="project" value="InterPro"/>
</dbReference>
<dbReference type="OrthoDB" id="3821113at2759"/>
<dbReference type="KEGG" id="aali:118463090"/>
<dbReference type="EnsemblMetazoa" id="AALB007596-RA">
    <property type="protein sequence ID" value="AALB007596-PA"/>
    <property type="gene ID" value="AALB007596"/>
</dbReference>
<organism evidence="1 2">
    <name type="scientific">Anopheles albimanus</name>
    <name type="common">New world malaria mosquito</name>
    <dbReference type="NCBI Taxonomy" id="7167"/>
    <lineage>
        <taxon>Eukaryota</taxon>
        <taxon>Metazoa</taxon>
        <taxon>Ecdysozoa</taxon>
        <taxon>Arthropoda</taxon>
        <taxon>Hexapoda</taxon>
        <taxon>Insecta</taxon>
        <taxon>Pterygota</taxon>
        <taxon>Neoptera</taxon>
        <taxon>Endopterygota</taxon>
        <taxon>Diptera</taxon>
        <taxon>Nematocera</taxon>
        <taxon>Culicoidea</taxon>
        <taxon>Culicidae</taxon>
        <taxon>Anophelinae</taxon>
        <taxon>Anopheles</taxon>
    </lineage>
</organism>
<dbReference type="PANTHER" id="PTHR34561">
    <property type="entry name" value="NADH DEHYDROGENASE [UBIQUINONE] 1 ALPHA SUBCOMPLEX ASSEMBLY FACTOR 8"/>
    <property type="match status" value="1"/>
</dbReference>
<reference evidence="1" key="2">
    <citation type="submission" date="2022-08" db="UniProtKB">
        <authorList>
            <consortium name="EnsemblMetazoa"/>
        </authorList>
    </citation>
    <scope>IDENTIFICATION</scope>
    <source>
        <strain evidence="1">STECLA/ALBI9_A</strain>
    </source>
</reference>
<reference evidence="1 2" key="1">
    <citation type="journal article" date="2017" name="G3 (Bethesda)">
        <title>The Physical Genome Mapping of Anopheles albimanus Corrected Scaffold Misassemblies and Identified Interarm Rearrangements in Genus Anopheles.</title>
        <authorList>
            <person name="Artemov G.N."/>
            <person name="Peery A.N."/>
            <person name="Jiang X."/>
            <person name="Tu Z."/>
            <person name="Stegniy V.N."/>
            <person name="Sharakhova M.V."/>
            <person name="Sharakhov I.V."/>
        </authorList>
    </citation>
    <scope>NUCLEOTIDE SEQUENCE [LARGE SCALE GENOMIC DNA]</scope>
    <source>
        <strain evidence="1 2">ALBI9_A</strain>
    </source>
</reference>
<dbReference type="PANTHER" id="PTHR34561:SF1">
    <property type="entry name" value="NADH DEHYDROGENASE [UBIQUINONE] 1 ALPHA SUBCOMPLEX ASSEMBLY FACTOR 8"/>
    <property type="match status" value="1"/>
</dbReference>
<name>A0A182FM37_ANOAL</name>
<dbReference type="GO" id="GO:0005739">
    <property type="term" value="C:mitochondrion"/>
    <property type="evidence" value="ECO:0007669"/>
    <property type="project" value="InterPro"/>
</dbReference>
<evidence type="ECO:0000313" key="2">
    <source>
        <dbReference type="Proteomes" id="UP000069272"/>
    </source>
</evidence>
<protein>
    <recommendedName>
        <fullName evidence="3">CHCH domain-containing protein</fullName>
    </recommendedName>
</protein>
<dbReference type="VEuPathDB" id="VectorBase:AALB20_030960"/>
<dbReference type="InterPro" id="IPR034595">
    <property type="entry name" value="NDUFAF8"/>
</dbReference>
<sequence length="65" mass="7368">MESVKRANQRLRNYPLLMAKCSVAAAAYATCVTTDLNVAHRSCDKEFHTFKECMRKAAIDMKSKL</sequence>
<keyword evidence="2" id="KW-1185">Reference proteome</keyword>
<evidence type="ECO:0000313" key="1">
    <source>
        <dbReference type="EnsemblMetazoa" id="AALB007596-PA"/>
    </source>
</evidence>
<dbReference type="VEuPathDB" id="VectorBase:AALB007596"/>
<dbReference type="RefSeq" id="XP_035785263.1">
    <property type="nucleotide sequence ID" value="XM_035929370.1"/>
</dbReference>